<organism evidence="2 3">
    <name type="scientific">Exidia glandulosa HHB12029</name>
    <dbReference type="NCBI Taxonomy" id="1314781"/>
    <lineage>
        <taxon>Eukaryota</taxon>
        <taxon>Fungi</taxon>
        <taxon>Dikarya</taxon>
        <taxon>Basidiomycota</taxon>
        <taxon>Agaricomycotina</taxon>
        <taxon>Agaricomycetes</taxon>
        <taxon>Auriculariales</taxon>
        <taxon>Exidiaceae</taxon>
        <taxon>Exidia</taxon>
    </lineage>
</organism>
<dbReference type="EMBL" id="KV426476">
    <property type="protein sequence ID" value="KZV80497.1"/>
    <property type="molecule type" value="Genomic_DNA"/>
</dbReference>
<evidence type="ECO:0000313" key="3">
    <source>
        <dbReference type="Proteomes" id="UP000077266"/>
    </source>
</evidence>
<dbReference type="AlphaFoldDB" id="A0A165BF18"/>
<dbReference type="Proteomes" id="UP000077266">
    <property type="component" value="Unassembled WGS sequence"/>
</dbReference>
<name>A0A165BF18_EXIGL</name>
<evidence type="ECO:0000256" key="1">
    <source>
        <dbReference type="SAM" id="MobiDB-lite"/>
    </source>
</evidence>
<sequence length="278" mass="30668">MLNLFDIAHNGRRCLKPWVLAIILRLSRQRRQGRTAHDTGRGRDEKVAFALCKLLDNGCSAIARLNEPQDITQFPHRRPTSLWTALVTVSSADSAPHPASRPQMLSTLTTCTRDVHPCTKVDLTVDFYAQHMLSIGGRSALVAKHVELAPAHRRQEALGALLNRQCPPFLALRGSDAHPSTPATSKPTASTTRTFGTYKFYPDSMDLFALMPSSTDVRFDSRAGGLAQSQESWTTAYRATSTSADGHDNESHSRTQGQTSYSWGGEVLLQRLRVQIEG</sequence>
<keyword evidence="3" id="KW-1185">Reference proteome</keyword>
<gene>
    <name evidence="2" type="ORF">EXIGLDRAFT_780887</name>
</gene>
<feature type="compositionally biased region" description="Polar residues" evidence="1">
    <location>
        <begin position="230"/>
        <end position="244"/>
    </location>
</feature>
<accession>A0A165BF18</accession>
<evidence type="ECO:0000313" key="2">
    <source>
        <dbReference type="EMBL" id="KZV80497.1"/>
    </source>
</evidence>
<protein>
    <submittedName>
        <fullName evidence="2">Uncharacterized protein</fullName>
    </submittedName>
</protein>
<reference evidence="2 3" key="1">
    <citation type="journal article" date="2016" name="Mol. Biol. Evol.">
        <title>Comparative Genomics of Early-Diverging Mushroom-Forming Fungi Provides Insights into the Origins of Lignocellulose Decay Capabilities.</title>
        <authorList>
            <person name="Nagy L.G."/>
            <person name="Riley R."/>
            <person name="Tritt A."/>
            <person name="Adam C."/>
            <person name="Daum C."/>
            <person name="Floudas D."/>
            <person name="Sun H."/>
            <person name="Yadav J.S."/>
            <person name="Pangilinan J."/>
            <person name="Larsson K.H."/>
            <person name="Matsuura K."/>
            <person name="Barry K."/>
            <person name="Labutti K."/>
            <person name="Kuo R."/>
            <person name="Ohm R.A."/>
            <person name="Bhattacharya S.S."/>
            <person name="Shirouzu T."/>
            <person name="Yoshinaga Y."/>
            <person name="Martin F.M."/>
            <person name="Grigoriev I.V."/>
            <person name="Hibbett D.S."/>
        </authorList>
    </citation>
    <scope>NUCLEOTIDE SEQUENCE [LARGE SCALE GENOMIC DNA]</scope>
    <source>
        <strain evidence="2 3">HHB12029</strain>
    </source>
</reference>
<proteinExistence type="predicted"/>
<feature type="region of interest" description="Disordered" evidence="1">
    <location>
        <begin position="230"/>
        <end position="259"/>
    </location>
</feature>
<dbReference type="InParanoid" id="A0A165BF18"/>